<keyword evidence="2" id="KW-1185">Reference proteome</keyword>
<accession>A0A2N9YC94</accession>
<gene>
    <name evidence="1" type="ORF">BLE401_04810</name>
</gene>
<reference evidence="2" key="1">
    <citation type="submission" date="2016-12" db="EMBL/GenBank/DDBJ databases">
        <title>Complete Genome Sequence of Beggiatoa leptomitiformis D-401.</title>
        <authorList>
            <person name="Fomenkov A."/>
            <person name="Vincze T."/>
            <person name="Grabovich M."/>
            <person name="Anton B.P."/>
            <person name="Dubinina G."/>
            <person name="Orlova M."/>
            <person name="Belousova E."/>
            <person name="Roberts R.J."/>
        </authorList>
    </citation>
    <scope>NUCLEOTIDE SEQUENCE [LARGE SCALE GENOMIC DNA]</scope>
    <source>
        <strain evidence="2">D-401</strain>
    </source>
</reference>
<name>A0A2N9YC94_9GAMM</name>
<dbReference type="Proteomes" id="UP000234271">
    <property type="component" value="Chromosome"/>
</dbReference>
<protein>
    <submittedName>
        <fullName evidence="1">Uncharacterized protein</fullName>
    </submittedName>
</protein>
<dbReference type="AlphaFoldDB" id="A0A2N9YC94"/>
<organism evidence="1 2">
    <name type="scientific">Beggiatoa leptomitoformis</name>
    <dbReference type="NCBI Taxonomy" id="288004"/>
    <lineage>
        <taxon>Bacteria</taxon>
        <taxon>Pseudomonadati</taxon>
        <taxon>Pseudomonadota</taxon>
        <taxon>Gammaproteobacteria</taxon>
        <taxon>Thiotrichales</taxon>
        <taxon>Thiotrichaceae</taxon>
        <taxon>Beggiatoa</taxon>
    </lineage>
</organism>
<dbReference type="RefSeq" id="WP_062147820.1">
    <property type="nucleotide sequence ID" value="NZ_CP012373.2"/>
</dbReference>
<evidence type="ECO:0000313" key="2">
    <source>
        <dbReference type="Proteomes" id="UP000234271"/>
    </source>
</evidence>
<dbReference type="EMBL" id="CP018889">
    <property type="protein sequence ID" value="AUI68087.1"/>
    <property type="molecule type" value="Genomic_DNA"/>
</dbReference>
<proteinExistence type="predicted"/>
<dbReference type="KEGG" id="blep:AL038_01215"/>
<dbReference type="STRING" id="288004.AL038_01215"/>
<evidence type="ECO:0000313" key="1">
    <source>
        <dbReference type="EMBL" id="AUI68087.1"/>
    </source>
</evidence>
<dbReference type="REBASE" id="231388">
    <property type="entry name" value="M.Ble401ORF4795P"/>
</dbReference>
<sequence>MSFDGRTGHKTYGSPLPEHLNLKKIEIYAGRSSQATLLNREEFTYEVIYLSPALLEKIDLQKITRMQTHQTELFAHEQSNG</sequence>